<name>A0A8H7E1G2_9EURO</name>
<protein>
    <submittedName>
        <fullName evidence="1">Uncharacterized protein</fullName>
    </submittedName>
</protein>
<comment type="caution">
    <text evidence="1">The sequence shown here is derived from an EMBL/GenBank/DDBJ whole genome shotgun (WGS) entry which is preliminary data.</text>
</comment>
<evidence type="ECO:0000313" key="2">
    <source>
        <dbReference type="Proteomes" id="UP000606974"/>
    </source>
</evidence>
<dbReference type="Proteomes" id="UP000606974">
    <property type="component" value="Unassembled WGS sequence"/>
</dbReference>
<evidence type="ECO:0000313" key="1">
    <source>
        <dbReference type="EMBL" id="KAF7505902.1"/>
    </source>
</evidence>
<gene>
    <name evidence="1" type="ORF">GJ744_012437</name>
</gene>
<sequence length="84" mass="9198">MKVRSLRYRQGLQKDAPTDFCITWYARVDEAMTLSGFLMPVGMVGWVALFSAQMIPGGSAILSTGVHGRCKSTSFLDVSFDSVC</sequence>
<keyword evidence="2" id="KW-1185">Reference proteome</keyword>
<reference evidence="1" key="1">
    <citation type="submission" date="2020-02" db="EMBL/GenBank/DDBJ databases">
        <authorList>
            <person name="Palmer J.M."/>
        </authorList>
    </citation>
    <scope>NUCLEOTIDE SEQUENCE</scope>
    <source>
        <strain evidence="1">EPUS1.4</strain>
        <tissue evidence="1">Thallus</tissue>
    </source>
</reference>
<organism evidence="1 2">
    <name type="scientific">Endocarpon pusillum</name>
    <dbReference type="NCBI Taxonomy" id="364733"/>
    <lineage>
        <taxon>Eukaryota</taxon>
        <taxon>Fungi</taxon>
        <taxon>Dikarya</taxon>
        <taxon>Ascomycota</taxon>
        <taxon>Pezizomycotina</taxon>
        <taxon>Eurotiomycetes</taxon>
        <taxon>Chaetothyriomycetidae</taxon>
        <taxon>Verrucariales</taxon>
        <taxon>Verrucariaceae</taxon>
        <taxon>Endocarpon</taxon>
    </lineage>
</organism>
<accession>A0A8H7E1G2</accession>
<proteinExistence type="predicted"/>
<dbReference type="AlphaFoldDB" id="A0A8H7E1G2"/>
<dbReference type="EMBL" id="JAACFV010000098">
    <property type="protein sequence ID" value="KAF7505902.1"/>
    <property type="molecule type" value="Genomic_DNA"/>
</dbReference>